<feature type="region of interest" description="Disordered" evidence="2">
    <location>
        <begin position="46"/>
        <end position="104"/>
    </location>
</feature>
<organism evidence="3 5">
    <name type="scientific">Endozoicomonas numazuensis</name>
    <dbReference type="NCBI Taxonomy" id="1137799"/>
    <lineage>
        <taxon>Bacteria</taxon>
        <taxon>Pseudomonadati</taxon>
        <taxon>Pseudomonadota</taxon>
        <taxon>Gammaproteobacteria</taxon>
        <taxon>Oceanospirillales</taxon>
        <taxon>Endozoicomonadaceae</taxon>
        <taxon>Endozoicomonas</taxon>
    </lineage>
</organism>
<sequence length="623" mass="69566">MGLIDKTSGQGPQWVQPEGIKRVSNGGRVQALRDIVNKMPFFKDQMTPKRKSIHERGIKVMPPMSNLLTKASTKPRRPAPPPAPKPEQQSSIQQNIPHRPRSQALTESPLAAKTLLSRAVSQPETPITNTLPQAASIQKATRNLLDHHLPKITSATDPQAQYRELINSFKPSTCVEGDDEFSEVQSALRHSAQELGNPKLADDPAVMKDLQKHFYRRLVTEGAKLLTSESSGRTVKKAPPTPPVRTSSLPGYVPPAAKSTQPPGMQKTPVAPTEKDVIPTLEKTLSKPEQKATSPSPNPIEPETPAPISEISLPGKRLRKKRAALDAPAKYMSKSLTRHKDTPWKEQMPKFFTRYVRAMALTGASEKANVDKQWYNHEVPGASFFSKNSSASDTQKELRHRLEDIAFQEGNSLTGFYRFFDQHQLGRNVRMAAVSQMLLPLSEHGHLDPMTLQDLEPNSGTEVSQWLNQQLDGISQQEYQNYATLLGSLKDRTESQYRVHLNNTPFGEVPLESITVKTHGKGVFRVARVNSFQYTLNHCTPWLASAHPVTDRFAELRLRDTMGGTSQKLTADQLEDLNSQAKQLLNEMSQMNMNKVPKSVQDTMATEKKSLEKIVEKYQQLAK</sequence>
<evidence type="ECO:0000256" key="2">
    <source>
        <dbReference type="SAM" id="MobiDB-lite"/>
    </source>
</evidence>
<proteinExistence type="predicted"/>
<evidence type="ECO:0000313" key="3">
    <source>
        <dbReference type="EMBL" id="KEQ11256.1"/>
    </source>
</evidence>
<keyword evidence="5" id="KW-1185">Reference proteome</keyword>
<evidence type="ECO:0000313" key="5">
    <source>
        <dbReference type="Proteomes" id="UP000028073"/>
    </source>
</evidence>
<dbReference type="RefSeq" id="WP_034843432.1">
    <property type="nucleotide sequence ID" value="NZ_JOKH01000022.1"/>
</dbReference>
<feature type="region of interest" description="Disordered" evidence="2">
    <location>
        <begin position="228"/>
        <end position="310"/>
    </location>
</feature>
<feature type="compositionally biased region" description="Polar residues" evidence="2">
    <location>
        <begin position="87"/>
        <end position="96"/>
    </location>
</feature>
<evidence type="ECO:0000256" key="1">
    <source>
        <dbReference type="SAM" id="Coils"/>
    </source>
</evidence>
<evidence type="ECO:0000313" key="4">
    <source>
        <dbReference type="EMBL" id="KEQ11278.1"/>
    </source>
</evidence>
<dbReference type="EMBL" id="JOKH01000023">
    <property type="protein sequence ID" value="KEQ11256.1"/>
    <property type="molecule type" value="Genomic_DNA"/>
</dbReference>
<dbReference type="AlphaFoldDB" id="A0A081MYI3"/>
<dbReference type="OrthoDB" id="9817118at2"/>
<dbReference type="EMBL" id="JOKH01000022">
    <property type="protein sequence ID" value="KEQ11278.1"/>
    <property type="molecule type" value="Genomic_DNA"/>
</dbReference>
<name>A0A081MYI3_9GAMM</name>
<feature type="compositionally biased region" description="Pro residues" evidence="2">
    <location>
        <begin position="296"/>
        <end position="305"/>
    </location>
</feature>
<feature type="coiled-coil region" evidence="1">
    <location>
        <begin position="567"/>
        <end position="594"/>
    </location>
</feature>
<accession>A0A081MYI3</accession>
<comment type="caution">
    <text evidence="3">The sequence shown here is derived from an EMBL/GenBank/DDBJ whole genome shotgun (WGS) entry which is preliminary data.</text>
</comment>
<keyword evidence="1" id="KW-0175">Coiled coil</keyword>
<gene>
    <name evidence="4" type="ORF">GZ78_29230</name>
    <name evidence="3" type="ORF">GZ78_29245</name>
</gene>
<reference evidence="3 5" key="1">
    <citation type="submission" date="2014-06" db="EMBL/GenBank/DDBJ databases">
        <title>Whole Genome Sequences of Three Symbiotic Endozoicomonas Bacteria.</title>
        <authorList>
            <person name="Neave M.J."/>
            <person name="Apprill A."/>
            <person name="Voolstra C.R."/>
        </authorList>
    </citation>
    <scope>NUCLEOTIDE SEQUENCE [LARGE SCALE GENOMIC DNA]</scope>
    <source>
        <strain evidence="3 5">DSM 25634</strain>
    </source>
</reference>
<protein>
    <submittedName>
        <fullName evidence="3">Uncharacterized protein</fullName>
    </submittedName>
</protein>
<dbReference type="Proteomes" id="UP000028073">
    <property type="component" value="Unassembled WGS sequence"/>
</dbReference>